<reference evidence="1 2" key="1">
    <citation type="submission" date="2013-11" db="EMBL/GenBank/DDBJ databases">
        <title>Genomic analysis of Pelistega sp. HM-7.</title>
        <authorList>
            <person name="Kumbhare S.V."/>
            <person name="Shetty S.A."/>
            <person name="Sharma O."/>
            <person name="Dhotre D.P."/>
        </authorList>
    </citation>
    <scope>NUCLEOTIDE SEQUENCE [LARGE SCALE GENOMIC DNA]</scope>
    <source>
        <strain evidence="1 2">HM-7</strain>
    </source>
</reference>
<proteinExistence type="predicted"/>
<evidence type="ECO:0000313" key="2">
    <source>
        <dbReference type="Proteomes" id="UP000018766"/>
    </source>
</evidence>
<gene>
    <name evidence="1" type="ORF">V757_12215</name>
</gene>
<organism evidence="1 2">
    <name type="scientific">Pelistega indica</name>
    <dbReference type="NCBI Taxonomy" id="1414851"/>
    <lineage>
        <taxon>Bacteria</taxon>
        <taxon>Pseudomonadati</taxon>
        <taxon>Pseudomonadota</taxon>
        <taxon>Betaproteobacteria</taxon>
        <taxon>Burkholderiales</taxon>
        <taxon>Alcaligenaceae</taxon>
        <taxon>Pelistega</taxon>
    </lineage>
</organism>
<comment type="caution">
    <text evidence="1">The sequence shown here is derived from an EMBL/GenBank/DDBJ whole genome shotgun (WGS) entry which is preliminary data.</text>
</comment>
<name>V8FQZ3_9BURK</name>
<dbReference type="Proteomes" id="UP000018766">
    <property type="component" value="Unassembled WGS sequence"/>
</dbReference>
<dbReference type="EMBL" id="AYSV01000135">
    <property type="protein sequence ID" value="ETD66719.1"/>
    <property type="molecule type" value="Genomic_DNA"/>
</dbReference>
<protein>
    <recommendedName>
        <fullName evidence="3">Zinc-ribbon domain-containing protein</fullName>
    </recommendedName>
</protein>
<sequence length="129" mass="14632">MSKIRRDVDDLTGQRFGDLTAEEYLGGNVWRWRCTCGKHRDARASYVKAGRTTKCMTCAKSGNRRTRDTKYFIGEVVGKLTIIDKDLGGLWTCLCACGLTTTLTTGQLAYRRQCYFCDEVDKLLQDNLL</sequence>
<dbReference type="AlphaFoldDB" id="V8FQZ3"/>
<evidence type="ECO:0008006" key="3">
    <source>
        <dbReference type="Google" id="ProtNLM"/>
    </source>
</evidence>
<evidence type="ECO:0000313" key="1">
    <source>
        <dbReference type="EMBL" id="ETD66719.1"/>
    </source>
</evidence>
<accession>V8FQZ3</accession>
<keyword evidence="2" id="KW-1185">Reference proteome</keyword>